<dbReference type="Proteomes" id="UP000094385">
    <property type="component" value="Unassembled WGS sequence"/>
</dbReference>
<dbReference type="GO" id="GO:0005758">
    <property type="term" value="C:mitochondrial intermembrane space"/>
    <property type="evidence" value="ECO:0007669"/>
    <property type="project" value="EnsemblFungi"/>
</dbReference>
<dbReference type="PROSITE" id="PS50904">
    <property type="entry name" value="PRELI_MSF1"/>
    <property type="match status" value="1"/>
</dbReference>
<evidence type="ECO:0000313" key="2">
    <source>
        <dbReference type="EMBL" id="ODQ68921.1"/>
    </source>
</evidence>
<dbReference type="AlphaFoldDB" id="A0A1E3PU37"/>
<organism evidence="2 3">
    <name type="scientific">Lipomyces starkeyi NRRL Y-11557</name>
    <dbReference type="NCBI Taxonomy" id="675824"/>
    <lineage>
        <taxon>Eukaryota</taxon>
        <taxon>Fungi</taxon>
        <taxon>Dikarya</taxon>
        <taxon>Ascomycota</taxon>
        <taxon>Saccharomycotina</taxon>
        <taxon>Lipomycetes</taxon>
        <taxon>Lipomycetales</taxon>
        <taxon>Lipomycetaceae</taxon>
        <taxon>Lipomyces</taxon>
    </lineage>
</organism>
<dbReference type="Pfam" id="PF04707">
    <property type="entry name" value="PRELI"/>
    <property type="match status" value="1"/>
</dbReference>
<evidence type="ECO:0000313" key="3">
    <source>
        <dbReference type="Proteomes" id="UP000094385"/>
    </source>
</evidence>
<dbReference type="InterPro" id="IPR006797">
    <property type="entry name" value="PRELI/MSF1_dom"/>
</dbReference>
<dbReference type="OrthoDB" id="341300at2759"/>
<evidence type="ECO:0000259" key="1">
    <source>
        <dbReference type="PROSITE" id="PS50904"/>
    </source>
</evidence>
<protein>
    <recommendedName>
        <fullName evidence="1">PRELI/MSF1 domain-containing protein</fullName>
    </recommendedName>
</protein>
<reference evidence="2 3" key="1">
    <citation type="journal article" date="2016" name="Proc. Natl. Acad. Sci. U.S.A.">
        <title>Comparative genomics of biotechnologically important yeasts.</title>
        <authorList>
            <person name="Riley R."/>
            <person name="Haridas S."/>
            <person name="Wolfe K.H."/>
            <person name="Lopes M.R."/>
            <person name="Hittinger C.T."/>
            <person name="Goeker M."/>
            <person name="Salamov A.A."/>
            <person name="Wisecaver J.H."/>
            <person name="Long T.M."/>
            <person name="Calvey C.H."/>
            <person name="Aerts A.L."/>
            <person name="Barry K.W."/>
            <person name="Choi C."/>
            <person name="Clum A."/>
            <person name="Coughlan A.Y."/>
            <person name="Deshpande S."/>
            <person name="Douglass A.P."/>
            <person name="Hanson S.J."/>
            <person name="Klenk H.-P."/>
            <person name="LaButti K.M."/>
            <person name="Lapidus A."/>
            <person name="Lindquist E.A."/>
            <person name="Lipzen A.M."/>
            <person name="Meier-Kolthoff J.P."/>
            <person name="Ohm R.A."/>
            <person name="Otillar R.P."/>
            <person name="Pangilinan J.L."/>
            <person name="Peng Y."/>
            <person name="Rokas A."/>
            <person name="Rosa C.A."/>
            <person name="Scheuner C."/>
            <person name="Sibirny A.A."/>
            <person name="Slot J.C."/>
            <person name="Stielow J.B."/>
            <person name="Sun H."/>
            <person name="Kurtzman C.P."/>
            <person name="Blackwell M."/>
            <person name="Grigoriev I.V."/>
            <person name="Jeffries T.W."/>
        </authorList>
    </citation>
    <scope>NUCLEOTIDE SEQUENCE [LARGE SCALE GENOMIC DNA]</scope>
    <source>
        <strain evidence="2 3">NRRL Y-11557</strain>
    </source>
</reference>
<dbReference type="STRING" id="675824.A0A1E3PU37"/>
<dbReference type="InterPro" id="IPR037365">
    <property type="entry name" value="Slowmo/Ups"/>
</dbReference>
<proteinExistence type="predicted"/>
<keyword evidence="3" id="KW-1185">Reference proteome</keyword>
<dbReference type="GO" id="GO:0032048">
    <property type="term" value="P:cardiolipin metabolic process"/>
    <property type="evidence" value="ECO:0007669"/>
    <property type="project" value="EnsemblFungi"/>
</dbReference>
<feature type="domain" description="PRELI/MSF1" evidence="1">
    <location>
        <begin position="2"/>
        <end position="180"/>
    </location>
</feature>
<name>A0A1E3PU37_LIPST</name>
<dbReference type="GO" id="GO:0120010">
    <property type="term" value="P:intermembrane phospholipid transfer"/>
    <property type="evidence" value="ECO:0007669"/>
    <property type="project" value="EnsemblFungi"/>
</dbReference>
<dbReference type="GO" id="GO:1990050">
    <property type="term" value="F:phosphatidic acid transfer activity"/>
    <property type="evidence" value="ECO:0007669"/>
    <property type="project" value="EnsemblFungi"/>
</dbReference>
<dbReference type="GO" id="GO:0005743">
    <property type="term" value="C:mitochondrial inner membrane"/>
    <property type="evidence" value="ECO:0007669"/>
    <property type="project" value="EnsemblFungi"/>
</dbReference>
<dbReference type="PANTHER" id="PTHR11158">
    <property type="entry name" value="MSF1/PX19 RELATED"/>
    <property type="match status" value="1"/>
</dbReference>
<accession>A0A1E3PU37</accession>
<sequence length="200" mass="23250">MVKFYRSIYTHDHDFETFSVAYFLRYPNPYATHVVSVDTLSRHVDDQGRLHTHRLIVKKGKLPRWCKMLLASSGINISESMILETSIIDPKSQEIWTETKNIDFTRIMRVVETATYKGGLDVDKKPIVNAFTTVWFLSSFGFGSMKERMETWGQRKMSENLNRSRMGMGFVMDRLREQGGKIKLFQLAMQKALAQDPQEL</sequence>
<dbReference type="GO" id="GO:2001247">
    <property type="term" value="P:positive regulation of phosphatidylcholine biosynthetic process"/>
    <property type="evidence" value="ECO:0007669"/>
    <property type="project" value="EnsemblFungi"/>
</dbReference>
<gene>
    <name evidence="2" type="ORF">LIPSTDRAFT_76557</name>
</gene>
<dbReference type="EMBL" id="KV454307">
    <property type="protein sequence ID" value="ODQ68921.1"/>
    <property type="molecule type" value="Genomic_DNA"/>
</dbReference>